<dbReference type="Proteomes" id="UP000307706">
    <property type="component" value="Unassembled WGS sequence"/>
</dbReference>
<evidence type="ECO:0000256" key="2">
    <source>
        <dbReference type="ARBA" id="ARBA00022679"/>
    </source>
</evidence>
<proteinExistence type="predicted"/>
<dbReference type="RefSeq" id="WP_138595091.1">
    <property type="nucleotide sequence ID" value="NZ_PNCK01000016.1"/>
</dbReference>
<evidence type="ECO:0000256" key="1">
    <source>
        <dbReference type="ARBA" id="ARBA00022676"/>
    </source>
</evidence>
<keyword evidence="2" id="KW-0808">Transferase</keyword>
<accession>A0A5S3XPD2</accession>
<dbReference type="PANTHER" id="PTHR12526">
    <property type="entry name" value="GLYCOSYLTRANSFERASE"/>
    <property type="match status" value="1"/>
</dbReference>
<name>A0A5S3XPD2_9GAMM</name>
<reference evidence="7 8" key="1">
    <citation type="submission" date="2017-12" db="EMBL/GenBank/DDBJ databases">
        <authorList>
            <person name="Paulsen S."/>
            <person name="Gram L.K."/>
        </authorList>
    </citation>
    <scope>NUCLEOTIDE SEQUENCE [LARGE SCALE GENOMIC DNA]</scope>
    <source>
        <strain evidence="6 8">S2231</strain>
        <strain evidence="5 7">S2233</strain>
    </source>
</reference>
<reference evidence="6" key="3">
    <citation type="submission" date="2019-09" db="EMBL/GenBank/DDBJ databases">
        <title>Co-occurence of chitin degradation, pigmentation and bioactivity in marine Pseudoalteromonas.</title>
        <authorList>
            <person name="Sonnenschein E.C."/>
            <person name="Bech P.K."/>
        </authorList>
    </citation>
    <scope>NUCLEOTIDE SEQUENCE</scope>
    <source>
        <strain evidence="6">S2231</strain>
        <strain evidence="5 7">S2233</strain>
    </source>
</reference>
<dbReference type="Proteomes" id="UP000305730">
    <property type="component" value="Unassembled WGS sequence"/>
</dbReference>
<organism evidence="6 8">
    <name type="scientific">Pseudoalteromonas citrea</name>
    <dbReference type="NCBI Taxonomy" id="43655"/>
    <lineage>
        <taxon>Bacteria</taxon>
        <taxon>Pseudomonadati</taxon>
        <taxon>Pseudomonadota</taxon>
        <taxon>Gammaproteobacteria</taxon>
        <taxon>Alteromonadales</taxon>
        <taxon>Pseudoalteromonadaceae</taxon>
        <taxon>Pseudoalteromonas</taxon>
    </lineage>
</organism>
<dbReference type="GO" id="GO:1901135">
    <property type="term" value="P:carbohydrate derivative metabolic process"/>
    <property type="evidence" value="ECO:0007669"/>
    <property type="project" value="UniProtKB-ARBA"/>
</dbReference>
<feature type="transmembrane region" description="Helical" evidence="3">
    <location>
        <begin position="64"/>
        <end position="82"/>
    </location>
</feature>
<keyword evidence="3" id="KW-1133">Transmembrane helix</keyword>
<dbReference type="InterPro" id="IPR001296">
    <property type="entry name" value="Glyco_trans_1"/>
</dbReference>
<evidence type="ECO:0000313" key="6">
    <source>
        <dbReference type="EMBL" id="TMP59081.1"/>
    </source>
</evidence>
<evidence type="ECO:0000313" key="5">
    <source>
        <dbReference type="EMBL" id="TMP45702.1"/>
    </source>
</evidence>
<keyword evidence="1" id="KW-0328">Glycosyltransferase</keyword>
<reference evidence="8" key="2">
    <citation type="submission" date="2019-06" db="EMBL/GenBank/DDBJ databases">
        <title>Co-occurence of chitin degradation, pigmentation and bioactivity in marine Pseudoalteromonas.</title>
        <authorList>
            <person name="Sonnenschein E.C."/>
            <person name="Bech P.K."/>
        </authorList>
    </citation>
    <scope>NUCLEOTIDE SEQUENCE [LARGE SCALE GENOMIC DNA]</scope>
    <source>
        <strain evidence="8">S2231</strain>
    </source>
</reference>
<gene>
    <name evidence="6" type="ORF">CWB96_10990</name>
    <name evidence="5" type="ORF">CWB97_03635</name>
</gene>
<comment type="caution">
    <text evidence="6">The sequence shown here is derived from an EMBL/GenBank/DDBJ whole genome shotgun (WGS) entry which is preliminary data.</text>
</comment>
<dbReference type="EMBL" id="PNCL01000050">
    <property type="protein sequence ID" value="TMP59081.1"/>
    <property type="molecule type" value="Genomic_DNA"/>
</dbReference>
<dbReference type="EMBL" id="PNCK01000016">
    <property type="protein sequence ID" value="TMP45702.1"/>
    <property type="molecule type" value="Genomic_DNA"/>
</dbReference>
<dbReference type="AlphaFoldDB" id="A0A5S3XPD2"/>
<evidence type="ECO:0000313" key="8">
    <source>
        <dbReference type="Proteomes" id="UP000307706"/>
    </source>
</evidence>
<dbReference type="PANTHER" id="PTHR12526:SF629">
    <property type="entry name" value="TEICHURONIC ACID BIOSYNTHESIS GLYCOSYLTRANSFERASE TUAH-RELATED"/>
    <property type="match status" value="1"/>
</dbReference>
<feature type="domain" description="Glycosyl transferase family 1" evidence="4">
    <location>
        <begin position="180"/>
        <end position="291"/>
    </location>
</feature>
<evidence type="ECO:0000256" key="3">
    <source>
        <dbReference type="SAM" id="Phobius"/>
    </source>
</evidence>
<dbReference type="Gene3D" id="3.40.50.2000">
    <property type="entry name" value="Glycogen Phosphorylase B"/>
    <property type="match status" value="2"/>
</dbReference>
<sequence>MSARIEYIAFVDQQKTPGVAKKVINTVKSAENLGHDVSSKLFAPSFASVFGFIKAVFTTQCDVLFIRFSSLLFPFLFFPLLFARLKGVKIVVDVPTPRKSVLVELKTSETNVFVRIVKQSISILSSSWVLWPASVVVQYAQDSSWYLWGVQRRTVIIGNGINIPDSLAVANSRWDKATPLNLIAVAQLAQWHGYDRLIHAIHQFKQSSEKYDIKLTIVGEGDAYASLQSLVSELNLQDNVTFTGFLSGADLDAHFYNAHIGIASLGLYRIGLHEASVLKTREYVARGLSVIGAADDPDFAHDSQVRLMVSNSDSIEDIVVLLKDLPNSMLLAPQELRDYAEKNLTMESKLKVILAHVDIK</sequence>
<keyword evidence="3" id="KW-0472">Membrane</keyword>
<protein>
    <recommendedName>
        <fullName evidence="4">Glycosyl transferase family 1 domain-containing protein</fullName>
    </recommendedName>
</protein>
<evidence type="ECO:0000313" key="7">
    <source>
        <dbReference type="Proteomes" id="UP000305730"/>
    </source>
</evidence>
<keyword evidence="3" id="KW-0812">Transmembrane</keyword>
<evidence type="ECO:0000259" key="4">
    <source>
        <dbReference type="Pfam" id="PF00534"/>
    </source>
</evidence>
<dbReference type="GO" id="GO:0016757">
    <property type="term" value="F:glycosyltransferase activity"/>
    <property type="evidence" value="ECO:0007669"/>
    <property type="project" value="UniProtKB-KW"/>
</dbReference>
<dbReference type="SUPFAM" id="SSF53756">
    <property type="entry name" value="UDP-Glycosyltransferase/glycogen phosphorylase"/>
    <property type="match status" value="1"/>
</dbReference>
<dbReference type="Pfam" id="PF00534">
    <property type="entry name" value="Glycos_transf_1"/>
    <property type="match status" value="1"/>
</dbReference>
<keyword evidence="7" id="KW-1185">Reference proteome</keyword>
<dbReference type="OrthoDB" id="9775208at2"/>